<dbReference type="InterPro" id="IPR008906">
    <property type="entry name" value="HATC_C_dom"/>
</dbReference>
<proteinExistence type="predicted"/>
<gene>
    <name evidence="3" type="ORF">XELAEV_18007353mg</name>
</gene>
<name>A0A974E258_XENLA</name>
<protein>
    <recommendedName>
        <fullName evidence="2">HAT C-terminal dimerisation domain-containing protein</fullName>
    </recommendedName>
</protein>
<dbReference type="OMA" id="HINSECE"/>
<evidence type="ECO:0000259" key="2">
    <source>
        <dbReference type="Pfam" id="PF05699"/>
    </source>
</evidence>
<dbReference type="SUPFAM" id="SSF53098">
    <property type="entry name" value="Ribonuclease H-like"/>
    <property type="match status" value="1"/>
</dbReference>
<dbReference type="InterPro" id="IPR012337">
    <property type="entry name" value="RNaseH-like_sf"/>
</dbReference>
<feature type="compositionally biased region" description="Polar residues" evidence="1">
    <location>
        <begin position="303"/>
        <end position="314"/>
    </location>
</feature>
<dbReference type="AlphaFoldDB" id="A0A974E258"/>
<evidence type="ECO:0000313" key="3">
    <source>
        <dbReference type="EMBL" id="OCU01562.1"/>
    </source>
</evidence>
<dbReference type="Pfam" id="PF05699">
    <property type="entry name" value="Dimer_Tnp_hAT"/>
    <property type="match status" value="1"/>
</dbReference>
<evidence type="ECO:0000313" key="4">
    <source>
        <dbReference type="Proteomes" id="UP000694892"/>
    </source>
</evidence>
<dbReference type="Proteomes" id="UP000694892">
    <property type="component" value="Chromosome 1L"/>
</dbReference>
<accession>A0A974E258</accession>
<evidence type="ECO:0000256" key="1">
    <source>
        <dbReference type="SAM" id="MobiDB-lite"/>
    </source>
</evidence>
<feature type="region of interest" description="Disordered" evidence="1">
    <location>
        <begin position="268"/>
        <end position="317"/>
    </location>
</feature>
<dbReference type="PANTHER" id="PTHR37162:SF1">
    <property type="entry name" value="BED-TYPE DOMAIN-CONTAINING PROTEIN"/>
    <property type="match status" value="1"/>
</dbReference>
<dbReference type="EMBL" id="CM004466">
    <property type="protein sequence ID" value="OCU01562.1"/>
    <property type="molecule type" value="Genomic_DNA"/>
</dbReference>
<feature type="domain" description="HAT C-terminal dimerisation" evidence="2">
    <location>
        <begin position="167"/>
        <end position="208"/>
    </location>
</feature>
<feature type="compositionally biased region" description="Low complexity" evidence="1">
    <location>
        <begin position="268"/>
        <end position="296"/>
    </location>
</feature>
<dbReference type="GO" id="GO:0046983">
    <property type="term" value="F:protein dimerization activity"/>
    <property type="evidence" value="ECO:0007669"/>
    <property type="project" value="InterPro"/>
</dbReference>
<dbReference type="PANTHER" id="PTHR37162">
    <property type="entry name" value="HAT FAMILY DIMERISATION DOMAINCONTAINING PROTEIN-RELATED"/>
    <property type="match status" value="1"/>
</dbReference>
<organism evidence="3 4">
    <name type="scientific">Xenopus laevis</name>
    <name type="common">African clawed frog</name>
    <dbReference type="NCBI Taxonomy" id="8355"/>
    <lineage>
        <taxon>Eukaryota</taxon>
        <taxon>Metazoa</taxon>
        <taxon>Chordata</taxon>
        <taxon>Craniata</taxon>
        <taxon>Vertebrata</taxon>
        <taxon>Euteleostomi</taxon>
        <taxon>Amphibia</taxon>
        <taxon>Batrachia</taxon>
        <taxon>Anura</taxon>
        <taxon>Pipoidea</taxon>
        <taxon>Pipidae</taxon>
        <taxon>Xenopodinae</taxon>
        <taxon>Xenopus</taxon>
        <taxon>Xenopus</taxon>
    </lineage>
</organism>
<sequence length="396" mass="43970">MQTLYRDLLVRFVKPSVIAGVQDITDISYHDTALHLPANEIMLGFETRNYARRENMIDTSRFKSLVKEAVHFFCKALDYMKKAMPLEDQVLQNLSFLNTNTRLSSTIEELQMLISRFPNIVSSQDMDRLFTEFREYQTSSLSAFQSERIDEFWQKLSLFQDPVIGQPQYRILCKLAKFICLIPHNNATFERLFSTVRKIITDQRSSLGKNPITQQPGPNVYEEATTVRNTLCAILASKINLFSQTKCHQWKPSPCLLKSAKSATYISLSSRRQPSSSSRSDPPAAASSESVSGPSSEAVTVLGESTSSRKTSSAAVRGTSAVFSKDPSISFVSEPSAGSSSEQSTAVVMEPGSSKEPSAAVAAAATLQQAKLQFSKKQTSIQLTCLRNLYLRLPAN</sequence>
<reference evidence="4" key="1">
    <citation type="journal article" date="2016" name="Nature">
        <title>Genome evolution in the allotetraploid frog Xenopus laevis.</title>
        <authorList>
            <person name="Session A.M."/>
            <person name="Uno Y."/>
            <person name="Kwon T."/>
            <person name="Chapman J.A."/>
            <person name="Toyoda A."/>
            <person name="Takahashi S."/>
            <person name="Fukui A."/>
            <person name="Hikosaka A."/>
            <person name="Suzuki A."/>
            <person name="Kondo M."/>
            <person name="van Heeringen S.J."/>
            <person name="Quigley I."/>
            <person name="Heinz S."/>
            <person name="Ogino H."/>
            <person name="Ochi H."/>
            <person name="Hellsten U."/>
            <person name="Lyons J.B."/>
            <person name="Simakov O."/>
            <person name="Putnam N."/>
            <person name="Stites J."/>
            <person name="Kuroki Y."/>
            <person name="Tanaka T."/>
            <person name="Michiue T."/>
            <person name="Watanabe M."/>
            <person name="Bogdanovic O."/>
            <person name="Lister R."/>
            <person name="Georgiou G."/>
            <person name="Paranjpe S.S."/>
            <person name="van Kruijsbergen I."/>
            <person name="Shu S."/>
            <person name="Carlson J."/>
            <person name="Kinoshita T."/>
            <person name="Ohta Y."/>
            <person name="Mawaribuchi S."/>
            <person name="Jenkins J."/>
            <person name="Grimwood J."/>
            <person name="Schmutz J."/>
            <person name="Mitros T."/>
            <person name="Mozaffari S.V."/>
            <person name="Suzuki Y."/>
            <person name="Haramoto Y."/>
            <person name="Yamamoto T.S."/>
            <person name="Takagi C."/>
            <person name="Heald R."/>
            <person name="Miller K."/>
            <person name="Haudenschild C."/>
            <person name="Kitzman J."/>
            <person name="Nakayama T."/>
            <person name="Izutsu Y."/>
            <person name="Robert J."/>
            <person name="Fortriede J."/>
            <person name="Burns K."/>
            <person name="Lotay V."/>
            <person name="Karimi K."/>
            <person name="Yasuoka Y."/>
            <person name="Dichmann D.S."/>
            <person name="Flajnik M.F."/>
            <person name="Houston D.W."/>
            <person name="Shendure J."/>
            <person name="DuPasquier L."/>
            <person name="Vize P.D."/>
            <person name="Zorn A.M."/>
            <person name="Ito M."/>
            <person name="Marcotte E.M."/>
            <person name="Wallingford J.B."/>
            <person name="Ito Y."/>
            <person name="Asashima M."/>
            <person name="Ueno N."/>
            <person name="Matsuda Y."/>
            <person name="Veenstra G.J."/>
            <person name="Fujiyama A."/>
            <person name="Harland R.M."/>
            <person name="Taira M."/>
            <person name="Rokhsar D.S."/>
        </authorList>
    </citation>
    <scope>NUCLEOTIDE SEQUENCE [LARGE SCALE GENOMIC DNA]</scope>
    <source>
        <strain evidence="4">J</strain>
    </source>
</reference>